<evidence type="ECO:0000313" key="10">
    <source>
        <dbReference type="EMBL" id="RFC68004.1"/>
    </source>
</evidence>
<dbReference type="PANTHER" id="PTHR36699:SF1">
    <property type="entry name" value="L,D-TRANSPEPTIDASE YAFK-RELATED"/>
    <property type="match status" value="1"/>
</dbReference>
<evidence type="ECO:0000313" key="11">
    <source>
        <dbReference type="Proteomes" id="UP000262379"/>
    </source>
</evidence>
<dbReference type="GO" id="GO:0008360">
    <property type="term" value="P:regulation of cell shape"/>
    <property type="evidence" value="ECO:0007669"/>
    <property type="project" value="UniProtKB-UniRule"/>
</dbReference>
<feature type="compositionally biased region" description="Low complexity" evidence="8">
    <location>
        <begin position="393"/>
        <end position="429"/>
    </location>
</feature>
<dbReference type="PROSITE" id="PS52029">
    <property type="entry name" value="LD_TPASE"/>
    <property type="match status" value="1"/>
</dbReference>
<sequence>MEAKILKASVLVATLLLAAACNDKSGISGMASRGQPHISAKTLAEMKKQDMPISSPVVARVFKEESKVEIWKQKSNGRYGLLSTYDICKYSGQLGPKFTEGDRQAPEGFYTVRPSQMNPNSQYHLSFDIGYPNAFDRALGRTGSNLMVHGACSSSGCYSMTDGQIEEIYAIARESFKGGQQEFQIQAYPFRMTPTNMARYRNDTNFAFWKNLKEGYDAFEITKVPPKVDVCEKRYVFNMSTPLGTKISPTGACPTMTASDSMGAAYQSYQQKYDAAFTAAIGKGAPPKDSINGIEEANLVKDWTKRRARGERITMDPPSLDASGNLVVTSQMGRATNEAGRRMAAAEAEEAAKQREAEAKIAAKKRAEEEKAAQIAEAKRQKEESQALAEAQSTSNAAPASEATAAIAPTAPAAEQAAPAEAVASAPAEDGSGVIGNVRKRLGKLFGG</sequence>
<keyword evidence="11" id="KW-1185">Reference proteome</keyword>
<dbReference type="CDD" id="cd16913">
    <property type="entry name" value="YkuD_like"/>
    <property type="match status" value="1"/>
</dbReference>
<evidence type="ECO:0000256" key="7">
    <source>
        <dbReference type="PROSITE-ProRule" id="PRU01373"/>
    </source>
</evidence>
<keyword evidence="5 7" id="KW-0573">Peptidoglycan synthesis</keyword>
<gene>
    <name evidence="10" type="ORF">DY251_10025</name>
</gene>
<accession>A0A371XG49</accession>
<dbReference type="GO" id="GO:0009252">
    <property type="term" value="P:peptidoglycan biosynthetic process"/>
    <property type="evidence" value="ECO:0007669"/>
    <property type="project" value="UniProtKB-UniPathway"/>
</dbReference>
<dbReference type="PROSITE" id="PS51257">
    <property type="entry name" value="PROKAR_LIPOPROTEIN"/>
    <property type="match status" value="1"/>
</dbReference>
<keyword evidence="6 7" id="KW-0961">Cell wall biogenesis/degradation</keyword>
<dbReference type="GO" id="GO:0004180">
    <property type="term" value="F:carboxypeptidase activity"/>
    <property type="evidence" value="ECO:0007669"/>
    <property type="project" value="UniProtKB-ARBA"/>
</dbReference>
<reference evidence="11" key="1">
    <citation type="submission" date="2018-08" db="EMBL/GenBank/DDBJ databases">
        <authorList>
            <person name="Im W.T."/>
        </authorList>
    </citation>
    <scope>NUCLEOTIDE SEQUENCE [LARGE SCALE GENOMIC DNA]</scope>
    <source>
        <strain evidence="11">LA-28</strain>
    </source>
</reference>
<feature type="compositionally biased region" description="Basic and acidic residues" evidence="8">
    <location>
        <begin position="372"/>
        <end position="385"/>
    </location>
</feature>
<feature type="active site" description="Proton donor/acceptor" evidence="7">
    <location>
        <position position="149"/>
    </location>
</feature>
<dbReference type="InterPro" id="IPR005490">
    <property type="entry name" value="LD_TPept_cat_dom"/>
</dbReference>
<feature type="region of interest" description="Disordered" evidence="8">
    <location>
        <begin position="372"/>
        <end position="434"/>
    </location>
</feature>
<dbReference type="EMBL" id="QURN01000006">
    <property type="protein sequence ID" value="RFC68004.1"/>
    <property type="molecule type" value="Genomic_DNA"/>
</dbReference>
<comment type="similarity">
    <text evidence="2">Belongs to the YkuD family.</text>
</comment>
<name>A0A371XG49_9HYPH</name>
<protein>
    <recommendedName>
        <fullName evidence="9">L,D-TPase catalytic domain-containing protein</fullName>
    </recommendedName>
</protein>
<keyword evidence="3" id="KW-0808">Transferase</keyword>
<feature type="active site" description="Nucleophile" evidence="7">
    <location>
        <position position="157"/>
    </location>
</feature>
<evidence type="ECO:0000259" key="9">
    <source>
        <dbReference type="PROSITE" id="PS52029"/>
    </source>
</evidence>
<comment type="caution">
    <text evidence="10">The sequence shown here is derived from an EMBL/GenBank/DDBJ whole genome shotgun (WGS) entry which is preliminary data.</text>
</comment>
<evidence type="ECO:0000256" key="5">
    <source>
        <dbReference type="ARBA" id="ARBA00022984"/>
    </source>
</evidence>
<evidence type="ECO:0000256" key="4">
    <source>
        <dbReference type="ARBA" id="ARBA00022960"/>
    </source>
</evidence>
<dbReference type="GO" id="GO:0071555">
    <property type="term" value="P:cell wall organization"/>
    <property type="evidence" value="ECO:0007669"/>
    <property type="project" value="UniProtKB-UniRule"/>
</dbReference>
<proteinExistence type="inferred from homology"/>
<dbReference type="InterPro" id="IPR038063">
    <property type="entry name" value="Transpep_catalytic_dom"/>
</dbReference>
<feature type="domain" description="L,D-TPase catalytic" evidence="9">
    <location>
        <begin position="57"/>
        <end position="188"/>
    </location>
</feature>
<dbReference type="PANTHER" id="PTHR36699">
    <property type="entry name" value="LD-TRANSPEPTIDASE"/>
    <property type="match status" value="1"/>
</dbReference>
<comment type="pathway">
    <text evidence="1 7">Cell wall biogenesis; peptidoglycan biosynthesis.</text>
</comment>
<dbReference type="Pfam" id="PF03734">
    <property type="entry name" value="YkuD"/>
    <property type="match status" value="1"/>
</dbReference>
<dbReference type="SUPFAM" id="SSF141523">
    <property type="entry name" value="L,D-transpeptidase catalytic domain-like"/>
    <property type="match status" value="1"/>
</dbReference>
<dbReference type="UniPathway" id="UPA00219"/>
<evidence type="ECO:0000256" key="1">
    <source>
        <dbReference type="ARBA" id="ARBA00004752"/>
    </source>
</evidence>
<dbReference type="AlphaFoldDB" id="A0A371XG49"/>
<dbReference type="RefSeq" id="WP_116623839.1">
    <property type="nucleotide sequence ID" value="NZ_QURN01000006.1"/>
</dbReference>
<evidence type="ECO:0000256" key="2">
    <source>
        <dbReference type="ARBA" id="ARBA00005992"/>
    </source>
</evidence>
<dbReference type="Proteomes" id="UP000262379">
    <property type="component" value="Unassembled WGS sequence"/>
</dbReference>
<keyword evidence="4 7" id="KW-0133">Cell shape</keyword>
<evidence type="ECO:0000256" key="3">
    <source>
        <dbReference type="ARBA" id="ARBA00022679"/>
    </source>
</evidence>
<dbReference type="GO" id="GO:0016740">
    <property type="term" value="F:transferase activity"/>
    <property type="evidence" value="ECO:0007669"/>
    <property type="project" value="UniProtKB-KW"/>
</dbReference>
<evidence type="ECO:0000256" key="8">
    <source>
        <dbReference type="SAM" id="MobiDB-lite"/>
    </source>
</evidence>
<organism evidence="10 11">
    <name type="scientific">Mesorhizobium denitrificans</name>
    <dbReference type="NCBI Taxonomy" id="2294114"/>
    <lineage>
        <taxon>Bacteria</taxon>
        <taxon>Pseudomonadati</taxon>
        <taxon>Pseudomonadota</taxon>
        <taxon>Alphaproteobacteria</taxon>
        <taxon>Hyphomicrobiales</taxon>
        <taxon>Phyllobacteriaceae</taxon>
        <taxon>Mesorhizobium</taxon>
    </lineage>
</organism>
<evidence type="ECO:0000256" key="6">
    <source>
        <dbReference type="ARBA" id="ARBA00023316"/>
    </source>
</evidence>